<feature type="transmembrane region" description="Helical" evidence="1">
    <location>
        <begin position="154"/>
        <end position="175"/>
    </location>
</feature>
<reference evidence="3 4" key="1">
    <citation type="journal article" date="2016" name="Proc. Natl. Acad. Sci. U.S.A.">
        <title>Lipid metabolic changes in an early divergent fungus govern the establishment of a mutualistic symbiosis with endobacteria.</title>
        <authorList>
            <person name="Lastovetsky O.A."/>
            <person name="Gaspar M.L."/>
            <person name="Mondo S.J."/>
            <person name="LaButti K.M."/>
            <person name="Sandor L."/>
            <person name="Grigoriev I.V."/>
            <person name="Henry S.A."/>
            <person name="Pawlowska T.E."/>
        </authorList>
    </citation>
    <scope>NUCLEOTIDE SEQUENCE [LARGE SCALE GENOMIC DNA]</scope>
    <source>
        <strain evidence="3 4">ATCC 52813</strain>
    </source>
</reference>
<keyword evidence="1" id="KW-0812">Transmembrane</keyword>
<dbReference type="RefSeq" id="XP_023462148.1">
    <property type="nucleotide sequence ID" value="XM_023615657.1"/>
</dbReference>
<keyword evidence="1" id="KW-1133">Transmembrane helix</keyword>
<dbReference type="GeneID" id="35446645"/>
<dbReference type="EMBL" id="KZ303865">
    <property type="protein sequence ID" value="PHZ08440.1"/>
    <property type="molecule type" value="Genomic_DNA"/>
</dbReference>
<dbReference type="InterPro" id="IPR025509">
    <property type="entry name" value="DUF4396"/>
</dbReference>
<gene>
    <name evidence="3" type="ORF">RHIMIDRAFT_76093</name>
</gene>
<sequence>MHAFLLQSVRRQKVINQSFSKYTSCCHVKKAPEPKMTSLSFWQDPLVWQRTRVNTLRCLIGCTTGDFATMWYLQMHHPTLSPAITTAASMIAGISTSLALETVLLQRTMKVPYPAAFKTAMGMSFVSMLAMELTENVVDWHLMGGQVVLNDPKFWMAAAVSAAAGYVVPLPYNYWRLKALGKSCH</sequence>
<name>A0A2G4SI43_RHIZD</name>
<evidence type="ECO:0000256" key="1">
    <source>
        <dbReference type="SAM" id="Phobius"/>
    </source>
</evidence>
<dbReference type="STRING" id="1340429.A0A2G4SI43"/>
<feature type="transmembrane region" description="Helical" evidence="1">
    <location>
        <begin position="115"/>
        <end position="134"/>
    </location>
</feature>
<accession>A0A2G4SI43</accession>
<evidence type="ECO:0000259" key="2">
    <source>
        <dbReference type="Pfam" id="PF14342"/>
    </source>
</evidence>
<keyword evidence="1" id="KW-0472">Membrane</keyword>
<evidence type="ECO:0000313" key="4">
    <source>
        <dbReference type="Proteomes" id="UP000242254"/>
    </source>
</evidence>
<dbReference type="Proteomes" id="UP000242254">
    <property type="component" value="Unassembled WGS sequence"/>
</dbReference>
<dbReference type="Pfam" id="PF14342">
    <property type="entry name" value="DUF4396"/>
    <property type="match status" value="1"/>
</dbReference>
<keyword evidence="4" id="KW-1185">Reference proteome</keyword>
<proteinExistence type="predicted"/>
<protein>
    <recommendedName>
        <fullName evidence="2">DUF4396 domain-containing protein</fullName>
    </recommendedName>
</protein>
<organism evidence="3 4">
    <name type="scientific">Rhizopus microsporus ATCC 52813</name>
    <dbReference type="NCBI Taxonomy" id="1340429"/>
    <lineage>
        <taxon>Eukaryota</taxon>
        <taxon>Fungi</taxon>
        <taxon>Fungi incertae sedis</taxon>
        <taxon>Mucoromycota</taxon>
        <taxon>Mucoromycotina</taxon>
        <taxon>Mucoromycetes</taxon>
        <taxon>Mucorales</taxon>
        <taxon>Mucorineae</taxon>
        <taxon>Rhizopodaceae</taxon>
        <taxon>Rhizopus</taxon>
    </lineage>
</organism>
<dbReference type="AlphaFoldDB" id="A0A2G4SI43"/>
<evidence type="ECO:0000313" key="3">
    <source>
        <dbReference type="EMBL" id="PHZ08440.1"/>
    </source>
</evidence>
<feature type="domain" description="DUF4396" evidence="2">
    <location>
        <begin position="48"/>
        <end position="182"/>
    </location>
</feature>
<feature type="transmembrane region" description="Helical" evidence="1">
    <location>
        <begin position="80"/>
        <end position="103"/>
    </location>
</feature>